<dbReference type="AlphaFoldDB" id="A0A4Y7J2U5"/>
<dbReference type="Gramene" id="RZC54059">
    <property type="protein sequence ID" value="RZC54059"/>
    <property type="gene ID" value="C5167_012911"/>
</dbReference>
<name>A0A4Y7J2U5_PAPSO</name>
<organism evidence="2 3">
    <name type="scientific">Papaver somniferum</name>
    <name type="common">Opium poppy</name>
    <dbReference type="NCBI Taxonomy" id="3469"/>
    <lineage>
        <taxon>Eukaryota</taxon>
        <taxon>Viridiplantae</taxon>
        <taxon>Streptophyta</taxon>
        <taxon>Embryophyta</taxon>
        <taxon>Tracheophyta</taxon>
        <taxon>Spermatophyta</taxon>
        <taxon>Magnoliopsida</taxon>
        <taxon>Ranunculales</taxon>
        <taxon>Papaveraceae</taxon>
        <taxon>Papaveroideae</taxon>
        <taxon>Papaver</taxon>
    </lineage>
</organism>
<accession>A0A4Y7J2U5</accession>
<dbReference type="EMBL" id="CM010717">
    <property type="protein sequence ID" value="RZC54059.1"/>
    <property type="molecule type" value="Genomic_DNA"/>
</dbReference>
<proteinExistence type="predicted"/>
<protein>
    <submittedName>
        <fullName evidence="2">Uncharacterized protein</fullName>
    </submittedName>
</protein>
<evidence type="ECO:0000313" key="2">
    <source>
        <dbReference type="EMBL" id="RZC54059.1"/>
    </source>
</evidence>
<keyword evidence="3" id="KW-1185">Reference proteome</keyword>
<feature type="compositionally biased region" description="Low complexity" evidence="1">
    <location>
        <begin position="40"/>
        <end position="80"/>
    </location>
</feature>
<gene>
    <name evidence="2" type="ORF">C5167_012911</name>
</gene>
<feature type="region of interest" description="Disordered" evidence="1">
    <location>
        <begin position="24"/>
        <end position="84"/>
    </location>
</feature>
<sequence length="119" mass="13005">MDREKVAVAKNRTRLPILDVFTVRKRTTRPPSPKAIVEPTSSAAATGRRSAAATSSAPASGRGSRSGAAARGRGYSVAAAGGHGPHCNYNNWYKWWFRNYRKGLCCNNFTQLQSLCFEK</sequence>
<evidence type="ECO:0000313" key="3">
    <source>
        <dbReference type="Proteomes" id="UP000316621"/>
    </source>
</evidence>
<evidence type="ECO:0000256" key="1">
    <source>
        <dbReference type="SAM" id="MobiDB-lite"/>
    </source>
</evidence>
<reference evidence="2 3" key="1">
    <citation type="journal article" date="2018" name="Science">
        <title>The opium poppy genome and morphinan production.</title>
        <authorList>
            <person name="Guo L."/>
            <person name="Winzer T."/>
            <person name="Yang X."/>
            <person name="Li Y."/>
            <person name="Ning Z."/>
            <person name="He Z."/>
            <person name="Teodor R."/>
            <person name="Lu Y."/>
            <person name="Bowser T.A."/>
            <person name="Graham I.A."/>
            <person name="Ye K."/>
        </authorList>
    </citation>
    <scope>NUCLEOTIDE SEQUENCE [LARGE SCALE GENOMIC DNA]</scope>
    <source>
        <strain evidence="3">cv. HN1</strain>
        <tissue evidence="2">Leaves</tissue>
    </source>
</reference>
<dbReference type="Proteomes" id="UP000316621">
    <property type="component" value="Chromosome 3"/>
</dbReference>